<evidence type="ECO:0000256" key="4">
    <source>
        <dbReference type="ARBA" id="ARBA00022989"/>
    </source>
</evidence>
<dbReference type="Gene3D" id="1.20.950.20">
    <property type="entry name" value="Transmembrane di-heme cytochromes, Chain C"/>
    <property type="match status" value="1"/>
</dbReference>
<reference evidence="9" key="1">
    <citation type="submission" date="2017-11" db="EMBL/GenBank/DDBJ databases">
        <title>Phenotypic and genomic properties of facultatively anaerobic sulfur-reducing natronoarchaea from hypersaline soda lakes.</title>
        <authorList>
            <person name="Sorokin D.Y."/>
            <person name="Kublanov I.V."/>
            <person name="Roman P."/>
            <person name="Sinninghe Damste J.S."/>
            <person name="Golyshin P.N."/>
            <person name="Rojo D."/>
            <person name="Ciordia S."/>
            <person name="Mena M.D.C."/>
            <person name="Ferrer M."/>
            <person name="Messina E."/>
            <person name="Smedile F."/>
            <person name="La Spada G."/>
            <person name="La Cono V."/>
            <person name="Yakimov M.M."/>
        </authorList>
    </citation>
    <scope>NUCLEOTIDE SEQUENCE [LARGE SCALE GENOMIC DNA]</scope>
    <source>
        <strain evidence="9">AArc-Sl</strain>
    </source>
</reference>
<organism evidence="8 9">
    <name type="scientific">Halalkaliarchaeum desulfuricum</name>
    <dbReference type="NCBI Taxonomy" id="2055893"/>
    <lineage>
        <taxon>Archaea</taxon>
        <taxon>Methanobacteriati</taxon>
        <taxon>Methanobacteriota</taxon>
        <taxon>Stenosarchaea group</taxon>
        <taxon>Halobacteria</taxon>
        <taxon>Halobacteriales</taxon>
        <taxon>Haloferacaceae</taxon>
        <taxon>Halalkaliarchaeum</taxon>
    </lineage>
</organism>
<keyword evidence="4 6" id="KW-1133">Transmembrane helix</keyword>
<dbReference type="EMBL" id="CP025066">
    <property type="protein sequence ID" value="AUX09565.1"/>
    <property type="molecule type" value="Genomic_DNA"/>
</dbReference>
<comment type="subcellular location">
    <subcellularLocation>
        <location evidence="1">Cell membrane</location>
        <topology evidence="1">Multi-pass membrane protein</topology>
    </subcellularLocation>
</comment>
<protein>
    <submittedName>
        <fullName evidence="8">Cytochrome b subunit of formate dehydrogenase</fullName>
    </submittedName>
</protein>
<evidence type="ECO:0000256" key="3">
    <source>
        <dbReference type="ARBA" id="ARBA00022692"/>
    </source>
</evidence>
<dbReference type="PANTHER" id="PTHR30485">
    <property type="entry name" value="NI/FE-HYDROGENASE 1 B-TYPE CYTOCHROME SUBUNIT"/>
    <property type="match status" value="1"/>
</dbReference>
<evidence type="ECO:0000256" key="2">
    <source>
        <dbReference type="ARBA" id="ARBA00022475"/>
    </source>
</evidence>
<evidence type="ECO:0000256" key="5">
    <source>
        <dbReference type="ARBA" id="ARBA00023136"/>
    </source>
</evidence>
<gene>
    <name evidence="8" type="ORF">AArcSl_1940</name>
</gene>
<feature type="transmembrane region" description="Helical" evidence="6">
    <location>
        <begin position="277"/>
        <end position="302"/>
    </location>
</feature>
<evidence type="ECO:0000256" key="1">
    <source>
        <dbReference type="ARBA" id="ARBA00004651"/>
    </source>
</evidence>
<dbReference type="Proteomes" id="UP000263012">
    <property type="component" value="Chromosome"/>
</dbReference>
<dbReference type="AlphaFoldDB" id="A0A343TKE3"/>
<dbReference type="Pfam" id="PF01292">
    <property type="entry name" value="Ni_hydr_CYTB"/>
    <property type="match status" value="1"/>
</dbReference>
<proteinExistence type="predicted"/>
<dbReference type="GO" id="GO:0020037">
    <property type="term" value="F:heme binding"/>
    <property type="evidence" value="ECO:0007669"/>
    <property type="project" value="TreeGrafter"/>
</dbReference>
<dbReference type="PANTHER" id="PTHR30485:SF0">
    <property type="entry name" value="NI_FE-HYDROGENASE 1 B-TYPE CYTOCHROME SUBUNIT-RELATED"/>
    <property type="match status" value="1"/>
</dbReference>
<accession>A0A343TKE3</accession>
<dbReference type="GO" id="GO:0022904">
    <property type="term" value="P:respiratory electron transport chain"/>
    <property type="evidence" value="ECO:0007669"/>
    <property type="project" value="InterPro"/>
</dbReference>
<name>A0A343TKE3_9EURY</name>
<feature type="transmembrane region" description="Helical" evidence="6">
    <location>
        <begin position="40"/>
        <end position="63"/>
    </location>
</feature>
<evidence type="ECO:0000313" key="9">
    <source>
        <dbReference type="Proteomes" id="UP000263012"/>
    </source>
</evidence>
<keyword evidence="2" id="KW-1003">Cell membrane</keyword>
<dbReference type="InterPro" id="IPR051542">
    <property type="entry name" value="Hydrogenase_cytochrome"/>
</dbReference>
<keyword evidence="9" id="KW-1185">Reference proteome</keyword>
<dbReference type="KEGG" id="hdf:AArcSl_1940"/>
<keyword evidence="5 6" id="KW-0472">Membrane</keyword>
<feature type="domain" description="Cytochrome b561 bacterial/Ni-hydrogenase" evidence="7">
    <location>
        <begin position="3"/>
        <end position="182"/>
    </location>
</feature>
<evidence type="ECO:0000259" key="7">
    <source>
        <dbReference type="Pfam" id="PF01292"/>
    </source>
</evidence>
<dbReference type="InterPro" id="IPR016174">
    <property type="entry name" value="Di-haem_cyt_TM"/>
</dbReference>
<dbReference type="GO" id="GO:0009055">
    <property type="term" value="F:electron transfer activity"/>
    <property type="evidence" value="ECO:0007669"/>
    <property type="project" value="InterPro"/>
</dbReference>
<keyword evidence="3 6" id="KW-0812">Transmembrane</keyword>
<sequence length="312" mass="33895">MYVHATAALSIFFLYLTGLPLTFSEHLGWLFAIFGYGNVVLLHIIAGVALILVGVYYVSYLLLGVLSGRAGIPALPTLEDAREAVQYGKYLGGRAKKPEADKYGWLQKAEVGVIVTELTLISLTGLLLWYRGLFVSPEFRAILGGHEPLADFLLLIARDIHLIFALTFLMGIAFHLYIANVKEKYPFNETMFSGDVSAERAAHHWPAWARKKLGELPGHVETAAPAKKTLAGVTFALLLFFAVVVTATLFAAVFSPLPTRDYLVAVSGDVLTQGVTGVVYFLGLNAAVLMVIGGSAAIIYGISKRLRGEYDV</sequence>
<evidence type="ECO:0000313" key="8">
    <source>
        <dbReference type="EMBL" id="AUX09565.1"/>
    </source>
</evidence>
<dbReference type="SUPFAM" id="SSF81342">
    <property type="entry name" value="Transmembrane di-heme cytochromes"/>
    <property type="match status" value="1"/>
</dbReference>
<feature type="transmembrane region" description="Helical" evidence="6">
    <location>
        <begin position="152"/>
        <end position="178"/>
    </location>
</feature>
<dbReference type="InterPro" id="IPR011577">
    <property type="entry name" value="Cyt_b561_bac/Ni-Hgenase"/>
</dbReference>
<feature type="transmembrane region" description="Helical" evidence="6">
    <location>
        <begin position="111"/>
        <end position="132"/>
    </location>
</feature>
<feature type="transmembrane region" description="Helical" evidence="6">
    <location>
        <begin position="235"/>
        <end position="257"/>
    </location>
</feature>
<dbReference type="GO" id="GO:0005886">
    <property type="term" value="C:plasma membrane"/>
    <property type="evidence" value="ECO:0007669"/>
    <property type="project" value="UniProtKB-SubCell"/>
</dbReference>
<evidence type="ECO:0000256" key="6">
    <source>
        <dbReference type="SAM" id="Phobius"/>
    </source>
</evidence>